<evidence type="ECO:0000313" key="2">
    <source>
        <dbReference type="Proteomes" id="UP000095725"/>
    </source>
</evidence>
<dbReference type="Pfam" id="PF10758">
    <property type="entry name" value="DUF2586"/>
    <property type="match status" value="1"/>
</dbReference>
<accession>A0A174R8I8</accession>
<dbReference type="AlphaFoldDB" id="A0A174R8I8"/>
<dbReference type="Proteomes" id="UP000095725">
    <property type="component" value="Unassembled WGS sequence"/>
</dbReference>
<evidence type="ECO:0000313" key="1">
    <source>
        <dbReference type="EMBL" id="CUP79495.1"/>
    </source>
</evidence>
<gene>
    <name evidence="1" type="ORF">ERS852558_00999</name>
</gene>
<organism evidence="1 2">
    <name type="scientific">Bacteroides caccae</name>
    <dbReference type="NCBI Taxonomy" id="47678"/>
    <lineage>
        <taxon>Bacteria</taxon>
        <taxon>Pseudomonadati</taxon>
        <taxon>Bacteroidota</taxon>
        <taxon>Bacteroidia</taxon>
        <taxon>Bacteroidales</taxon>
        <taxon>Bacteroidaceae</taxon>
        <taxon>Bacteroides</taxon>
    </lineage>
</organism>
<proteinExistence type="predicted"/>
<name>A0A174R8I8_9BACE</name>
<dbReference type="RefSeq" id="WP_008766322.1">
    <property type="nucleotide sequence ID" value="NZ_CZBL01000003.1"/>
</dbReference>
<dbReference type="EMBL" id="CZBL01000003">
    <property type="protein sequence ID" value="CUP79495.1"/>
    <property type="molecule type" value="Genomic_DNA"/>
</dbReference>
<evidence type="ECO:0008006" key="3">
    <source>
        <dbReference type="Google" id="ProtNLM"/>
    </source>
</evidence>
<protein>
    <recommendedName>
        <fullName evidence="3">DUF2586 family protein</fullName>
    </recommendedName>
</protein>
<reference evidence="1 2" key="1">
    <citation type="submission" date="2015-09" db="EMBL/GenBank/DDBJ databases">
        <authorList>
            <consortium name="Pathogen Informatics"/>
        </authorList>
    </citation>
    <scope>NUCLEOTIDE SEQUENCE [LARGE SCALE GENOMIC DNA]</scope>
    <source>
        <strain evidence="1 2">2789STDY5834946</strain>
    </source>
</reference>
<dbReference type="InterPro" id="IPR019694">
    <property type="entry name" value="Phage_HP1_Orf23"/>
</dbReference>
<sequence length="407" mass="45004">MGNFTGVIINKVNGGLVRDTDTSDRIILLVVGGSEIGKLEYYKPENLNDITDLEALGWDDTIDLENKELVHYHTSEVFRLSPERSLYLMLVPKSEKVSSLLTKEDFVNAVRTINGVNTIGICSLTADETITVAVQEAQKMVNKFREDHLYIDAVILEGVGKYINAIADAVDLRKLDAENVSVVIAQDPARAAKDEAYRTHAAVGSALGMLSVRYVHENMGSVDIENHPRTAKGTKDYPLTDKLNGLWLDAALSNGKPFSQLSVSDQKKLTDQGYIFVGSFQGYAGFFFSNSCTCTEADSDYAYIEYNAVWNKAARIIRNTLLPRVRSKVKADPSTGYISNTTISSWDALVKSALETMVTSEDIADFDIYINPKQMAVSDKPFNIKVKLVADGIVHEFEIDLGFTNKI</sequence>